<name>A0ACC2T2Q2_9FUNG</name>
<gene>
    <name evidence="1" type="ORF">DSO57_1024398</name>
</gene>
<sequence length="272" mass="29965">MIEAVFVSEKPGVETYVAELVEPTSTENPLIAREATKTPIEASNSLEPVRHTCVKNLTKQSSTDMETKSDYVTHDAPISVGLITESIIETYKLDINIDLSTIDTTEEECLDSSTISEPIEDSTEVQVQVEPKEEQVQEVISDQIRYEPAPGTLTESSANDKNSITTDTVSEPVTPTETTREVNSEQPKYIAVHTADTYTTDGQDPNADLTYSKLPSKAKGYKKMLKGTLQMSIGSIFRRRSLKARGKENKIDGKLEVEVAHASGNFRSSSEQ</sequence>
<keyword evidence="2" id="KW-1185">Reference proteome</keyword>
<dbReference type="EMBL" id="QTSX02003682">
    <property type="protein sequence ID" value="KAJ9068857.1"/>
    <property type="molecule type" value="Genomic_DNA"/>
</dbReference>
<organism evidence="1 2">
    <name type="scientific">Entomophthora muscae</name>
    <dbReference type="NCBI Taxonomy" id="34485"/>
    <lineage>
        <taxon>Eukaryota</taxon>
        <taxon>Fungi</taxon>
        <taxon>Fungi incertae sedis</taxon>
        <taxon>Zoopagomycota</taxon>
        <taxon>Entomophthoromycotina</taxon>
        <taxon>Entomophthoromycetes</taxon>
        <taxon>Entomophthorales</taxon>
        <taxon>Entomophthoraceae</taxon>
        <taxon>Entomophthora</taxon>
    </lineage>
</organism>
<evidence type="ECO:0000313" key="2">
    <source>
        <dbReference type="Proteomes" id="UP001165960"/>
    </source>
</evidence>
<protein>
    <submittedName>
        <fullName evidence="1">Uncharacterized protein</fullName>
    </submittedName>
</protein>
<accession>A0ACC2T2Q2</accession>
<comment type="caution">
    <text evidence="1">The sequence shown here is derived from an EMBL/GenBank/DDBJ whole genome shotgun (WGS) entry which is preliminary data.</text>
</comment>
<reference evidence="1" key="1">
    <citation type="submission" date="2022-04" db="EMBL/GenBank/DDBJ databases">
        <title>Genome of the entomopathogenic fungus Entomophthora muscae.</title>
        <authorList>
            <person name="Elya C."/>
            <person name="Lovett B.R."/>
            <person name="Lee E."/>
            <person name="Macias A.M."/>
            <person name="Hajek A.E."/>
            <person name="De Bivort B.L."/>
            <person name="Kasson M.T."/>
            <person name="De Fine Licht H.H."/>
            <person name="Stajich J.E."/>
        </authorList>
    </citation>
    <scope>NUCLEOTIDE SEQUENCE</scope>
    <source>
        <strain evidence="1">Berkeley</strain>
    </source>
</reference>
<dbReference type="Proteomes" id="UP001165960">
    <property type="component" value="Unassembled WGS sequence"/>
</dbReference>
<proteinExistence type="predicted"/>
<evidence type="ECO:0000313" key="1">
    <source>
        <dbReference type="EMBL" id="KAJ9068857.1"/>
    </source>
</evidence>